<evidence type="ECO:0000259" key="2">
    <source>
        <dbReference type="PROSITE" id="PS50188"/>
    </source>
</evidence>
<dbReference type="InterPro" id="IPR003877">
    <property type="entry name" value="SPRY_dom"/>
</dbReference>
<organism evidence="3 4">
    <name type="scientific">Oryzias sinensis</name>
    <name type="common">Chinese medaka</name>
    <dbReference type="NCBI Taxonomy" id="183150"/>
    <lineage>
        <taxon>Eukaryota</taxon>
        <taxon>Metazoa</taxon>
        <taxon>Chordata</taxon>
        <taxon>Craniata</taxon>
        <taxon>Vertebrata</taxon>
        <taxon>Euteleostomi</taxon>
        <taxon>Actinopterygii</taxon>
        <taxon>Neopterygii</taxon>
        <taxon>Teleostei</taxon>
        <taxon>Neoteleostei</taxon>
        <taxon>Acanthomorphata</taxon>
        <taxon>Ovalentaria</taxon>
        <taxon>Atherinomorphae</taxon>
        <taxon>Beloniformes</taxon>
        <taxon>Adrianichthyidae</taxon>
        <taxon>Oryziinae</taxon>
        <taxon>Oryzias</taxon>
    </lineage>
</organism>
<accession>A0A8C7YPB9</accession>
<dbReference type="SMART" id="SM00449">
    <property type="entry name" value="SPRY"/>
    <property type="match status" value="2"/>
</dbReference>
<dbReference type="Gene3D" id="2.60.120.920">
    <property type="match status" value="2"/>
</dbReference>
<evidence type="ECO:0000313" key="4">
    <source>
        <dbReference type="Proteomes" id="UP000694383"/>
    </source>
</evidence>
<dbReference type="Proteomes" id="UP000694383">
    <property type="component" value="Unplaced"/>
</dbReference>
<keyword evidence="4" id="KW-1185">Reference proteome</keyword>
<evidence type="ECO:0000256" key="1">
    <source>
        <dbReference type="SAM" id="SignalP"/>
    </source>
</evidence>
<name>A0A8C7YPB9_9TELE</name>
<dbReference type="Pfam" id="PF00622">
    <property type="entry name" value="SPRY"/>
    <property type="match status" value="1"/>
</dbReference>
<dbReference type="CDD" id="cd12908">
    <property type="entry name" value="SPRYD3"/>
    <property type="match status" value="1"/>
</dbReference>
<feature type="chain" id="PRO_5034914022" evidence="1">
    <location>
        <begin position="20"/>
        <end position="391"/>
    </location>
</feature>
<keyword evidence="1" id="KW-0732">Signal</keyword>
<reference evidence="3" key="2">
    <citation type="submission" date="2025-09" db="UniProtKB">
        <authorList>
            <consortium name="Ensembl"/>
        </authorList>
    </citation>
    <scope>IDENTIFICATION</scope>
</reference>
<sequence>MTRLKSLVAFLAILSERYCYQGNSDEVGCYVAGHPLSEGNSFFEVTIVESGVRGTIAVGLVPRFYRLDHQPGWLPHSVAYHADNGKLYNGSPVGKQFGPKCTRGDRIGCGIGSENLNTGRAKIFFTKNGEEVGSVEVAVSAEGLFPAVGMHSLGEEVKVDLQAEWLSEVGESMMMVDSHEDDWGRLYGVRVRGVLLEYVGKGKSNMDVGLAQARQPLTTRCHYYELEIVDAGEKCFIALGLAILIYSQWIHPGWKDPSVLFFYVVDDGKIFQGRGAGDAFGPRCFRGDIMGCGIMFPRGYTLDGEGDADDCERQEIRPNAAAVQNVLHLNDEEEEEEDGDRESRTVTVFFTRNGKLIGRKDMVVPRGGLFPTVGMLSRGEKVKVDLHPLSG</sequence>
<dbReference type="InterPro" id="IPR001870">
    <property type="entry name" value="B30.2/SPRY"/>
</dbReference>
<dbReference type="InterPro" id="IPR035783">
    <property type="entry name" value="SPRYD3_SPRY"/>
</dbReference>
<feature type="signal peptide" evidence="1">
    <location>
        <begin position="1"/>
        <end position="19"/>
    </location>
</feature>
<dbReference type="InterPro" id="IPR013320">
    <property type="entry name" value="ConA-like_dom_sf"/>
</dbReference>
<feature type="domain" description="B30.2/SPRY" evidence="2">
    <location>
        <begin position="1"/>
        <end position="166"/>
    </location>
</feature>
<dbReference type="AlphaFoldDB" id="A0A8C7YPB9"/>
<dbReference type="GeneTree" id="ENSGT00940000158675"/>
<dbReference type="InterPro" id="IPR043136">
    <property type="entry name" value="B30.2/SPRY_sf"/>
</dbReference>
<dbReference type="InterPro" id="IPR050618">
    <property type="entry name" value="Ubq-SigPath_Reg"/>
</dbReference>
<dbReference type="SUPFAM" id="SSF49899">
    <property type="entry name" value="Concanavalin A-like lectins/glucanases"/>
    <property type="match status" value="2"/>
</dbReference>
<proteinExistence type="predicted"/>
<dbReference type="PROSITE" id="PS50188">
    <property type="entry name" value="B302_SPRY"/>
    <property type="match status" value="1"/>
</dbReference>
<evidence type="ECO:0000313" key="3">
    <source>
        <dbReference type="Ensembl" id="ENSOSIP00000031806.1"/>
    </source>
</evidence>
<protein>
    <submittedName>
        <fullName evidence="3">SPRY domain containing 3</fullName>
    </submittedName>
</protein>
<dbReference type="PANTHER" id="PTHR12864">
    <property type="entry name" value="RAN BINDING PROTEIN 9-RELATED"/>
    <property type="match status" value="1"/>
</dbReference>
<reference evidence="3" key="1">
    <citation type="submission" date="2025-08" db="UniProtKB">
        <authorList>
            <consortium name="Ensembl"/>
        </authorList>
    </citation>
    <scope>IDENTIFICATION</scope>
</reference>
<dbReference type="Ensembl" id="ENSOSIT00000033519.1">
    <property type="protein sequence ID" value="ENSOSIP00000031806.1"/>
    <property type="gene ID" value="ENSOSIG00000016236.1"/>
</dbReference>